<dbReference type="AlphaFoldDB" id="A0A6J6X252"/>
<dbReference type="SUPFAM" id="SSF49503">
    <property type="entry name" value="Cupredoxins"/>
    <property type="match status" value="1"/>
</dbReference>
<feature type="compositionally biased region" description="Low complexity" evidence="1">
    <location>
        <begin position="54"/>
        <end position="64"/>
    </location>
</feature>
<dbReference type="EMBL" id="CAFAAI010000034">
    <property type="protein sequence ID" value="CAB4789663.1"/>
    <property type="molecule type" value="Genomic_DNA"/>
</dbReference>
<feature type="region of interest" description="Disordered" evidence="1">
    <location>
        <begin position="101"/>
        <end position="141"/>
    </location>
</feature>
<gene>
    <name evidence="2" type="ORF">UFOPK2992_00328</name>
</gene>
<dbReference type="Gene3D" id="2.60.40.420">
    <property type="entry name" value="Cupredoxins - blue copper proteins"/>
    <property type="match status" value="1"/>
</dbReference>
<sequence length="639" mass="66500">MSASVESRIGGHSSRAITATRSRVGLMGNRRTALVCLAISASLLAACASASGSSTSGSSVPASSEPDTAVSQATVTSDSAASTEAPTVDTAGVSGTVKASAAVGAKVPGTTPRTVPGTTLGTVPRTVPGTTLGTVPGTTSPVPTATTIKSVTKPISVVIPAGPTRLHYEVGPIEIQPGQNTIEYTSSIPKPKVNGWIVRLAPNLRLADGSTPAVDVIHLHHGVWLNSSAIDSTSALPERFFAAGEEKTAVEIPAGYGYPYKATDGWILNYMIHNLWPTTTKIWIQYDIDFIAADSPAAVGIVPVRPIWTDVQNGSVYPVFDVIKGSGDPTAQTYTYPDEATSPYGSRAPKNEWVIDRDGIIVATAGHLHPGGLHTDMWLRRAGATPVAGHGKANEANTAHLFESTAHYWEPAGAVSWDVAMTATPPNWRVAVRKGDVLSTSATYDSSRASWYESMGIMVAWMADTLAPNDAAADPFVTAVDAVGAITHGHLAENDHHGGPFDPAFNYVDSFALASQPATSPIPISSYVYAQGDMLKGDPIPTVTAGGTITYRNDDASLGKGQWHTITACKAPCTGGTGIAYPVADADIAFDSGQLGVGGPPTAGRISWSTPTTLPVGTYTYFCRIHPAMRGAFRIAATP</sequence>
<accession>A0A6J6X252</accession>
<evidence type="ECO:0000256" key="1">
    <source>
        <dbReference type="SAM" id="MobiDB-lite"/>
    </source>
</evidence>
<feature type="compositionally biased region" description="Low complexity" evidence="1">
    <location>
        <begin position="107"/>
        <end position="141"/>
    </location>
</feature>
<reference evidence="2" key="1">
    <citation type="submission" date="2020-05" db="EMBL/GenBank/DDBJ databases">
        <authorList>
            <person name="Chiriac C."/>
            <person name="Salcher M."/>
            <person name="Ghai R."/>
            <person name="Kavagutti S V."/>
        </authorList>
    </citation>
    <scope>NUCLEOTIDE SEQUENCE</scope>
</reference>
<protein>
    <submittedName>
        <fullName evidence="2">Unannotated protein</fullName>
    </submittedName>
</protein>
<organism evidence="2">
    <name type="scientific">freshwater metagenome</name>
    <dbReference type="NCBI Taxonomy" id="449393"/>
    <lineage>
        <taxon>unclassified sequences</taxon>
        <taxon>metagenomes</taxon>
        <taxon>ecological metagenomes</taxon>
    </lineage>
</organism>
<evidence type="ECO:0000313" key="2">
    <source>
        <dbReference type="EMBL" id="CAB4789663.1"/>
    </source>
</evidence>
<dbReference type="InterPro" id="IPR008972">
    <property type="entry name" value="Cupredoxin"/>
</dbReference>
<feature type="region of interest" description="Disordered" evidence="1">
    <location>
        <begin position="54"/>
        <end position="88"/>
    </location>
</feature>
<proteinExistence type="predicted"/>
<feature type="compositionally biased region" description="Polar residues" evidence="1">
    <location>
        <begin position="65"/>
        <end position="85"/>
    </location>
</feature>
<name>A0A6J6X252_9ZZZZ</name>